<dbReference type="OrthoDB" id="1804728at2"/>
<keyword evidence="2" id="KW-0472">Membrane</keyword>
<keyword evidence="4" id="KW-1185">Reference proteome</keyword>
<dbReference type="RefSeq" id="WP_013843064.1">
    <property type="nucleotide sequence ID" value="NC_015589.1"/>
</dbReference>
<keyword evidence="2" id="KW-0812">Transmembrane</keyword>
<dbReference type="InterPro" id="IPR052534">
    <property type="entry name" value="Extracell_DNA_Util/SecSys_Comp"/>
</dbReference>
<keyword evidence="2" id="KW-1133">Transmembrane helix</keyword>
<feature type="region of interest" description="Disordered" evidence="1">
    <location>
        <begin position="125"/>
        <end position="173"/>
    </location>
</feature>
<proteinExistence type="predicted"/>
<accession>F6DUC8</accession>
<dbReference type="EMBL" id="CP002780">
    <property type="protein sequence ID" value="AEG61313.1"/>
    <property type="molecule type" value="Genomic_DNA"/>
</dbReference>
<dbReference type="PANTHER" id="PTHR40278">
    <property type="entry name" value="DNA UTILIZATION PROTEIN HOFN"/>
    <property type="match status" value="1"/>
</dbReference>
<dbReference type="eggNOG" id="COG3166">
    <property type="taxonomic scope" value="Bacteria"/>
</dbReference>
<dbReference type="STRING" id="696281.Desru_3102"/>
<reference evidence="3 4" key="2">
    <citation type="journal article" date="2012" name="Stand. Genomic Sci.">
        <title>Complete genome sequence of the sulfate-reducing firmicute Desulfotomaculum ruminis type strain (DL(T)).</title>
        <authorList>
            <person name="Spring S."/>
            <person name="Visser M."/>
            <person name="Lu M."/>
            <person name="Copeland A."/>
            <person name="Lapidus A."/>
            <person name="Lucas S."/>
            <person name="Cheng J.F."/>
            <person name="Han C."/>
            <person name="Tapia R."/>
            <person name="Goodwin L.A."/>
            <person name="Pitluck S."/>
            <person name="Ivanova N."/>
            <person name="Land M."/>
            <person name="Hauser L."/>
            <person name="Larimer F."/>
            <person name="Rohde M."/>
            <person name="Goker M."/>
            <person name="Detter J.C."/>
            <person name="Kyrpides N.C."/>
            <person name="Woyke T."/>
            <person name="Schaap P.J."/>
            <person name="Plugge C.M."/>
            <person name="Muyzer G."/>
            <person name="Kuever J."/>
            <person name="Pereira I.A."/>
            <person name="Parshina S.N."/>
            <person name="Bernier-Latmani R."/>
            <person name="Stams A.J."/>
            <person name="Klenk H.P."/>
        </authorList>
    </citation>
    <scope>NUCLEOTIDE SEQUENCE [LARGE SCALE GENOMIC DNA]</scope>
    <source>
        <strain evidence="4">ATCC 23193 / DSM 2154 / NCIB 8452 / DL</strain>
    </source>
</reference>
<organism evidence="3 4">
    <name type="scientific">Desulforamulus ruminis (strain ATCC 23193 / DSM 2154 / NCIMB 8452 / DL)</name>
    <name type="common">Desulfotomaculum ruminis</name>
    <dbReference type="NCBI Taxonomy" id="696281"/>
    <lineage>
        <taxon>Bacteria</taxon>
        <taxon>Bacillati</taxon>
        <taxon>Bacillota</taxon>
        <taxon>Clostridia</taxon>
        <taxon>Eubacteriales</taxon>
        <taxon>Peptococcaceae</taxon>
        <taxon>Desulforamulus</taxon>
    </lineage>
</organism>
<evidence type="ECO:0000313" key="3">
    <source>
        <dbReference type="EMBL" id="AEG61313.1"/>
    </source>
</evidence>
<dbReference type="PANTHER" id="PTHR40278:SF1">
    <property type="entry name" value="DNA UTILIZATION PROTEIN HOFN"/>
    <property type="match status" value="1"/>
</dbReference>
<dbReference type="KEGG" id="dru:Desru_3102"/>
<protein>
    <submittedName>
        <fullName evidence="3">Fimbrial assembly family protein</fullName>
    </submittedName>
</protein>
<dbReference type="HOGENOM" id="CLU_096752_0_0_9"/>
<feature type="compositionally biased region" description="Basic and acidic residues" evidence="1">
    <location>
        <begin position="134"/>
        <end position="162"/>
    </location>
</feature>
<dbReference type="AlphaFoldDB" id="F6DUC8"/>
<sequence length="226" mass="26154">MNYRINLLPVELQPKQPVTLKKLKVYIISALVVGGLGFFYGYFMWQLRSVQEELQALQPRQEQLEQIESRIRARQQEKIQIQEKMSVLNGLLEQRKTWPKFLLDLNDHVPEGVWISTLYLTDGSLQQEGSDGDGQSKEEKDAPEKEDAVDQPTEKENQKEEAEVPESSPNQMLILGGSYSMEEIGKFIFSLNQMSYFSEVRLEKITMNEEGRYTYHAMAFLKEGQP</sequence>
<dbReference type="Proteomes" id="UP000009234">
    <property type="component" value="Chromosome"/>
</dbReference>
<evidence type="ECO:0000313" key="4">
    <source>
        <dbReference type="Proteomes" id="UP000009234"/>
    </source>
</evidence>
<feature type="transmembrane region" description="Helical" evidence="2">
    <location>
        <begin position="25"/>
        <end position="45"/>
    </location>
</feature>
<evidence type="ECO:0000256" key="1">
    <source>
        <dbReference type="SAM" id="MobiDB-lite"/>
    </source>
</evidence>
<gene>
    <name evidence="3" type="ordered locus">Desru_3102</name>
</gene>
<reference evidence="4" key="1">
    <citation type="submission" date="2011-05" db="EMBL/GenBank/DDBJ databases">
        <title>Complete sequence of Desulfotomaculum ruminis DSM 2154.</title>
        <authorList>
            <person name="Lucas S."/>
            <person name="Copeland A."/>
            <person name="Lapidus A."/>
            <person name="Cheng J.-F."/>
            <person name="Goodwin L."/>
            <person name="Pitluck S."/>
            <person name="Lu M."/>
            <person name="Detter J.C."/>
            <person name="Han C."/>
            <person name="Tapia R."/>
            <person name="Land M."/>
            <person name="Hauser L."/>
            <person name="Kyrpides N."/>
            <person name="Ivanova N."/>
            <person name="Mikhailova N."/>
            <person name="Pagani I."/>
            <person name="Stams A.J.M."/>
            <person name="Plugge C.M."/>
            <person name="Muyzer G."/>
            <person name="Kuever J."/>
            <person name="Parshina S.N."/>
            <person name="Ivanova A.E."/>
            <person name="Nazina T.N."/>
            <person name="Brambilla E."/>
            <person name="Spring S."/>
            <person name="Klenk H.-P."/>
            <person name="Woyke T."/>
        </authorList>
    </citation>
    <scope>NUCLEOTIDE SEQUENCE [LARGE SCALE GENOMIC DNA]</scope>
    <source>
        <strain evidence="4">ATCC 23193 / DSM 2154 / NCIB 8452 / DL</strain>
    </source>
</reference>
<evidence type="ECO:0000256" key="2">
    <source>
        <dbReference type="SAM" id="Phobius"/>
    </source>
</evidence>
<name>F6DUC8_DESRL</name>